<keyword evidence="1" id="KW-0472">Membrane</keyword>
<protein>
    <submittedName>
        <fullName evidence="2">Uncharacterized protein</fullName>
    </submittedName>
</protein>
<feature type="transmembrane region" description="Helical" evidence="1">
    <location>
        <begin position="6"/>
        <end position="24"/>
    </location>
</feature>
<keyword evidence="1" id="KW-0812">Transmembrane</keyword>
<accession>A0A158IF30</accession>
<evidence type="ECO:0000313" key="3">
    <source>
        <dbReference type="Proteomes" id="UP000054717"/>
    </source>
</evidence>
<gene>
    <name evidence="2" type="ORF">AWB66_02996</name>
</gene>
<dbReference type="Proteomes" id="UP000054717">
    <property type="component" value="Unassembled WGS sequence"/>
</dbReference>
<dbReference type="RefSeq" id="WP_200818994.1">
    <property type="nucleotide sequence ID" value="NZ_FCNZ02000010.1"/>
</dbReference>
<evidence type="ECO:0000313" key="2">
    <source>
        <dbReference type="EMBL" id="SAL54993.1"/>
    </source>
</evidence>
<keyword evidence="1" id="KW-1133">Transmembrane helix</keyword>
<name>A0A158IF30_9BURK</name>
<dbReference type="AlphaFoldDB" id="A0A158IF30"/>
<proteinExistence type="predicted"/>
<keyword evidence="3" id="KW-1185">Reference proteome</keyword>
<evidence type="ECO:0000256" key="1">
    <source>
        <dbReference type="SAM" id="Phobius"/>
    </source>
</evidence>
<comment type="caution">
    <text evidence="2">The sequence shown here is derived from an EMBL/GenBank/DDBJ whole genome shotgun (WGS) entry which is preliminary data.</text>
</comment>
<reference evidence="2" key="1">
    <citation type="submission" date="2016-01" db="EMBL/GenBank/DDBJ databases">
        <authorList>
            <person name="Peeters Charlotte."/>
        </authorList>
    </citation>
    <scope>NUCLEOTIDE SEQUENCE</scope>
    <source>
        <strain evidence="2">LMG 22936</strain>
    </source>
</reference>
<dbReference type="EMBL" id="FCNZ02000010">
    <property type="protein sequence ID" value="SAL54993.1"/>
    <property type="molecule type" value="Genomic_DNA"/>
</dbReference>
<dbReference type="STRING" id="326475.AWB66_02996"/>
<organism evidence="2 3">
    <name type="scientific">Caballeronia telluris</name>
    <dbReference type="NCBI Taxonomy" id="326475"/>
    <lineage>
        <taxon>Bacteria</taxon>
        <taxon>Pseudomonadati</taxon>
        <taxon>Pseudomonadota</taxon>
        <taxon>Betaproteobacteria</taxon>
        <taxon>Burkholderiales</taxon>
        <taxon>Burkholderiaceae</taxon>
        <taxon>Caballeronia</taxon>
    </lineage>
</organism>
<sequence>MTESMISLIVGIVVVLCIAVVLVARHRAEHKGEPHAARWLDTHPLRDWMRHRH</sequence>